<keyword evidence="3" id="KW-1185">Reference proteome</keyword>
<dbReference type="InterPro" id="IPR040256">
    <property type="entry name" value="At4g02000-like"/>
</dbReference>
<dbReference type="PANTHER" id="PTHR31286">
    <property type="entry name" value="GLYCINE-RICH CELL WALL STRUCTURAL PROTEIN 1.8-LIKE"/>
    <property type="match status" value="1"/>
</dbReference>
<sequence>MDLSEFEKTPLTRVRIAEERVLAAASSALLAPNQVENQAQRSMGSFADKVRGDQPQHLDVEDLPIPEIKGNMPSIKLPKKAVERGQLYYKYCLVGRLDLQKIKLEDVRSIAAEKWKPQGDWKIIPLGKGFFIIRLTSETDWRRIWGGGPWRFGEQTLRLSKWTPDFDTDTAITNDDNNNVGEQVLQEAQATQMMAEATRGTEQNVVEVETGTGMADKRPIQLTWLVSLLEAGTRMRRNLRPDWLGWESVSGKK</sequence>
<gene>
    <name evidence="2" type="ORF">IFM89_002967</name>
</gene>
<name>A0A835IM15_9MAGN</name>
<reference evidence="2 3" key="1">
    <citation type="submission" date="2020-10" db="EMBL/GenBank/DDBJ databases">
        <title>The Coptis chinensis genome and diversification of protoberbering-type alkaloids.</title>
        <authorList>
            <person name="Wang B."/>
            <person name="Shu S."/>
            <person name="Song C."/>
            <person name="Liu Y."/>
        </authorList>
    </citation>
    <scope>NUCLEOTIDE SEQUENCE [LARGE SCALE GENOMIC DNA]</scope>
    <source>
        <strain evidence="2">HL-2020</strain>
        <tissue evidence="2">Leaf</tissue>
    </source>
</reference>
<organism evidence="2 3">
    <name type="scientific">Coptis chinensis</name>
    <dbReference type="NCBI Taxonomy" id="261450"/>
    <lineage>
        <taxon>Eukaryota</taxon>
        <taxon>Viridiplantae</taxon>
        <taxon>Streptophyta</taxon>
        <taxon>Embryophyta</taxon>
        <taxon>Tracheophyta</taxon>
        <taxon>Spermatophyta</taxon>
        <taxon>Magnoliopsida</taxon>
        <taxon>Ranunculales</taxon>
        <taxon>Ranunculaceae</taxon>
        <taxon>Coptidoideae</taxon>
        <taxon>Coptis</taxon>
    </lineage>
</organism>
<dbReference type="Proteomes" id="UP000631114">
    <property type="component" value="Unassembled WGS sequence"/>
</dbReference>
<evidence type="ECO:0000313" key="2">
    <source>
        <dbReference type="EMBL" id="KAF9618972.1"/>
    </source>
</evidence>
<dbReference type="EMBL" id="JADFTS010000002">
    <property type="protein sequence ID" value="KAF9618972.1"/>
    <property type="molecule type" value="Genomic_DNA"/>
</dbReference>
<dbReference type="OrthoDB" id="1750606at2759"/>
<comment type="caution">
    <text evidence="2">The sequence shown here is derived from an EMBL/GenBank/DDBJ whole genome shotgun (WGS) entry which is preliminary data.</text>
</comment>
<dbReference type="InterPro" id="IPR025558">
    <property type="entry name" value="DUF4283"/>
</dbReference>
<evidence type="ECO:0000259" key="1">
    <source>
        <dbReference type="Pfam" id="PF14111"/>
    </source>
</evidence>
<dbReference type="Pfam" id="PF14111">
    <property type="entry name" value="DUF4283"/>
    <property type="match status" value="1"/>
</dbReference>
<dbReference type="PANTHER" id="PTHR31286:SF60">
    <property type="entry name" value="PROTEIN, PUTATIVE-RELATED"/>
    <property type="match status" value="1"/>
</dbReference>
<protein>
    <recommendedName>
        <fullName evidence="1">DUF4283 domain-containing protein</fullName>
    </recommendedName>
</protein>
<dbReference type="AlphaFoldDB" id="A0A835IM15"/>
<accession>A0A835IM15</accession>
<feature type="domain" description="DUF4283" evidence="1">
    <location>
        <begin position="90"/>
        <end position="169"/>
    </location>
</feature>
<proteinExistence type="predicted"/>
<evidence type="ECO:0000313" key="3">
    <source>
        <dbReference type="Proteomes" id="UP000631114"/>
    </source>
</evidence>